<reference evidence="1 2" key="1">
    <citation type="submission" date="2015-11" db="EMBL/GenBank/DDBJ databases">
        <title>Genomic analysis of 38 Legionella species identifies large and diverse effector repertoires.</title>
        <authorList>
            <person name="Burstein D."/>
            <person name="Amaro F."/>
            <person name="Zusman T."/>
            <person name="Lifshitz Z."/>
            <person name="Cohen O."/>
            <person name="Gilbert J.A."/>
            <person name="Pupko T."/>
            <person name="Shuman H.A."/>
            <person name="Segal G."/>
        </authorList>
    </citation>
    <scope>NUCLEOTIDE SEQUENCE [LARGE SCALE GENOMIC DNA]</scope>
    <source>
        <strain evidence="1 2">ATCC 43878</strain>
    </source>
</reference>
<sequence>MTALLQEFADAYKKLSAVNVVTTQKLLNQQPFLAVQIIAGNYNFEDSVWKNLDIKTRAEMRVLIFSSKISKKMLPLLFPDLNLENGNLDINALANPKSVPVNKIFAAVNEFENLVNEYMETTLEERATMDCALDFIKVCANFLLRLLSVGYSQNFFETTTGKLEQIKNQQQRLQSIFSQLSSTEAETKLNPTQEGFEVPSMG</sequence>
<comment type="caution">
    <text evidence="1">The sequence shown here is derived from an EMBL/GenBank/DDBJ whole genome shotgun (WGS) entry which is preliminary data.</text>
</comment>
<dbReference type="EMBL" id="LNXV01000008">
    <property type="protein sequence ID" value="KTC84903.1"/>
    <property type="molecule type" value="Genomic_DNA"/>
</dbReference>
<dbReference type="Proteomes" id="UP000054742">
    <property type="component" value="Unassembled WGS sequence"/>
</dbReference>
<evidence type="ECO:0000313" key="1">
    <source>
        <dbReference type="EMBL" id="KTC84903.1"/>
    </source>
</evidence>
<dbReference type="RefSeq" id="WP_058441200.1">
    <property type="nucleotide sequence ID" value="NZ_CAAAHU010000006.1"/>
</dbReference>
<keyword evidence="2" id="KW-1185">Reference proteome</keyword>
<name>A0A0W0SNB4_9GAMM</name>
<protein>
    <submittedName>
        <fullName evidence="1">Uncharacterized protein</fullName>
    </submittedName>
</protein>
<accession>A0A0W0SNB4</accession>
<gene>
    <name evidence="1" type="ORF">Lbru_1118</name>
</gene>
<evidence type="ECO:0000313" key="2">
    <source>
        <dbReference type="Proteomes" id="UP000054742"/>
    </source>
</evidence>
<dbReference type="AlphaFoldDB" id="A0A0W0SNB4"/>
<dbReference type="PATRIC" id="fig|29422.6.peg.1175"/>
<dbReference type="OrthoDB" id="9960684at2"/>
<organism evidence="1 2">
    <name type="scientific">Legionella brunensis</name>
    <dbReference type="NCBI Taxonomy" id="29422"/>
    <lineage>
        <taxon>Bacteria</taxon>
        <taxon>Pseudomonadati</taxon>
        <taxon>Pseudomonadota</taxon>
        <taxon>Gammaproteobacteria</taxon>
        <taxon>Legionellales</taxon>
        <taxon>Legionellaceae</taxon>
        <taxon>Legionella</taxon>
    </lineage>
</organism>
<proteinExistence type="predicted"/>